<dbReference type="GO" id="GO:0036431">
    <property type="term" value="F:dCMP kinase activity"/>
    <property type="evidence" value="ECO:0007669"/>
    <property type="project" value="InterPro"/>
</dbReference>
<dbReference type="Gene3D" id="3.40.50.300">
    <property type="entry name" value="P-loop containing nucleotide triphosphate hydrolases"/>
    <property type="match status" value="1"/>
</dbReference>
<dbReference type="AlphaFoldDB" id="A0A074VXD0"/>
<evidence type="ECO:0000256" key="8">
    <source>
        <dbReference type="HAMAP-Rule" id="MF_00238"/>
    </source>
</evidence>
<dbReference type="EC" id="2.7.4.25" evidence="8"/>
<evidence type="ECO:0000256" key="7">
    <source>
        <dbReference type="ARBA" id="ARBA00048478"/>
    </source>
</evidence>
<dbReference type="InterPro" id="IPR011994">
    <property type="entry name" value="Cytidylate_kinase_dom"/>
</dbReference>
<evidence type="ECO:0000256" key="6">
    <source>
        <dbReference type="ARBA" id="ARBA00047615"/>
    </source>
</evidence>
<comment type="catalytic activity">
    <reaction evidence="6 8">
        <text>dCMP + ATP = dCDP + ADP</text>
        <dbReference type="Rhea" id="RHEA:25094"/>
        <dbReference type="ChEBI" id="CHEBI:30616"/>
        <dbReference type="ChEBI" id="CHEBI:57566"/>
        <dbReference type="ChEBI" id="CHEBI:58593"/>
        <dbReference type="ChEBI" id="CHEBI:456216"/>
        <dbReference type="EC" id="2.7.4.25"/>
    </reaction>
</comment>
<dbReference type="GO" id="GO:0015949">
    <property type="term" value="P:nucleobase-containing small molecule interconversion"/>
    <property type="evidence" value="ECO:0007669"/>
    <property type="project" value="TreeGrafter"/>
</dbReference>
<gene>
    <name evidence="8" type="primary">cmk</name>
    <name evidence="10" type="ORF">SASC598J21_023600</name>
</gene>
<dbReference type="InterPro" id="IPR003136">
    <property type="entry name" value="Cytidylate_kin"/>
</dbReference>
<evidence type="ECO:0000256" key="3">
    <source>
        <dbReference type="ARBA" id="ARBA00022741"/>
    </source>
</evidence>
<dbReference type="GO" id="GO:0036430">
    <property type="term" value="F:CMP kinase activity"/>
    <property type="evidence" value="ECO:0007669"/>
    <property type="project" value="RHEA"/>
</dbReference>
<dbReference type="GO" id="GO:0006220">
    <property type="term" value="P:pyrimidine nucleotide metabolic process"/>
    <property type="evidence" value="ECO:0007669"/>
    <property type="project" value="UniProtKB-UniRule"/>
</dbReference>
<dbReference type="SUPFAM" id="SSF52540">
    <property type="entry name" value="P-loop containing nucleoside triphosphate hydrolases"/>
    <property type="match status" value="1"/>
</dbReference>
<dbReference type="EMBL" id="AVQL01000456">
    <property type="protein sequence ID" value="KEP99923.1"/>
    <property type="molecule type" value="Genomic_DNA"/>
</dbReference>
<feature type="domain" description="Cytidylate kinase" evidence="9">
    <location>
        <begin position="13"/>
        <end position="221"/>
    </location>
</feature>
<evidence type="ECO:0000256" key="5">
    <source>
        <dbReference type="ARBA" id="ARBA00022840"/>
    </source>
</evidence>
<keyword evidence="5 8" id="KW-0067">ATP-binding</keyword>
<feature type="binding site" evidence="8">
    <location>
        <begin position="17"/>
        <end position="25"/>
    </location>
    <ligand>
        <name>ATP</name>
        <dbReference type="ChEBI" id="CHEBI:30616"/>
    </ligand>
</feature>
<comment type="caution">
    <text evidence="10">The sequence shown here is derived from an EMBL/GenBank/DDBJ whole genome shotgun (WGS) entry which is preliminary data.</text>
</comment>
<dbReference type="GO" id="GO:0005524">
    <property type="term" value="F:ATP binding"/>
    <property type="evidence" value="ECO:0007669"/>
    <property type="project" value="UniProtKB-UniRule"/>
</dbReference>
<dbReference type="InterPro" id="IPR027417">
    <property type="entry name" value="P-loop_NTPase"/>
</dbReference>
<evidence type="ECO:0000256" key="1">
    <source>
        <dbReference type="ARBA" id="ARBA00009427"/>
    </source>
</evidence>
<organism evidence="10 11">
    <name type="scientific">Snodgrassella alvi SCGC AB-598-J21</name>
    <dbReference type="NCBI Taxonomy" id="1385367"/>
    <lineage>
        <taxon>Bacteria</taxon>
        <taxon>Pseudomonadati</taxon>
        <taxon>Pseudomonadota</taxon>
        <taxon>Betaproteobacteria</taxon>
        <taxon>Neisseriales</taxon>
        <taxon>Neisseriaceae</taxon>
        <taxon>Snodgrassella</taxon>
    </lineage>
</organism>
<accession>A0A074VXD0</accession>
<dbReference type="PANTHER" id="PTHR21299:SF2">
    <property type="entry name" value="CYTIDYLATE KINASE"/>
    <property type="match status" value="1"/>
</dbReference>
<keyword evidence="4 8" id="KW-0418">Kinase</keyword>
<comment type="catalytic activity">
    <reaction evidence="7 8">
        <text>CMP + ATP = CDP + ADP</text>
        <dbReference type="Rhea" id="RHEA:11600"/>
        <dbReference type="ChEBI" id="CHEBI:30616"/>
        <dbReference type="ChEBI" id="CHEBI:58069"/>
        <dbReference type="ChEBI" id="CHEBI:60377"/>
        <dbReference type="ChEBI" id="CHEBI:456216"/>
        <dbReference type="EC" id="2.7.4.25"/>
    </reaction>
</comment>
<comment type="subcellular location">
    <subcellularLocation>
        <location evidence="8">Cytoplasm</location>
    </subcellularLocation>
</comment>
<dbReference type="NCBIfam" id="TIGR00017">
    <property type="entry name" value="cmk"/>
    <property type="match status" value="1"/>
</dbReference>
<keyword evidence="8" id="KW-0963">Cytoplasm</keyword>
<evidence type="ECO:0000313" key="11">
    <source>
        <dbReference type="Proteomes" id="UP000027644"/>
    </source>
</evidence>
<dbReference type="HAMAP" id="MF_00238">
    <property type="entry name" value="Cytidyl_kinase_type1"/>
    <property type="match status" value="1"/>
</dbReference>
<comment type="similarity">
    <text evidence="1 8">Belongs to the cytidylate kinase family. Type 1 subfamily.</text>
</comment>
<evidence type="ECO:0000256" key="4">
    <source>
        <dbReference type="ARBA" id="ARBA00022777"/>
    </source>
</evidence>
<sequence length="224" mass="24563">MIAIQSEPRLKVIAIDGPSASGKGTVAARVAAILSRDYLDSGALYRLTALYAQQQDISWHNEHEVAALAQELPVVFKNDSIILNDEDVTSAIRTESIGMGASAIAALPEVRTALLQRQRDFLTPRGLVADGRDMASVVFPQAELKIFLTASAQVRAQRRALQLGLAVDGPDFMQILTDIEKRDQADRQRTVAPLKPVSDAKILDTSSLNIEESVKKVLDWYRKI</sequence>
<keyword evidence="2 8" id="KW-0808">Transferase</keyword>
<protein>
    <recommendedName>
        <fullName evidence="8">Cytidylate kinase</fullName>
        <shortName evidence="8">CK</shortName>
        <ecNumber evidence="8">2.7.4.25</ecNumber>
    </recommendedName>
    <alternativeName>
        <fullName evidence="8">Cytidine monophosphate kinase</fullName>
        <shortName evidence="8">CMP kinase</shortName>
    </alternativeName>
</protein>
<proteinExistence type="inferred from homology"/>
<evidence type="ECO:0000313" key="10">
    <source>
        <dbReference type="EMBL" id="KEP99923.1"/>
    </source>
</evidence>
<reference evidence="10 11" key="1">
    <citation type="journal article" date="2014" name="PLoS Genet.">
        <title>Hidden diversity in honey bee gut symbionts detected by single-cell genomics.</title>
        <authorList>
            <person name="Engel P."/>
            <person name="Stepanauskas R."/>
            <person name="Moran N."/>
        </authorList>
    </citation>
    <scope>NUCLEOTIDE SEQUENCE [LARGE SCALE GENOMIC DNA]</scope>
    <source>
        <strain evidence="10 11">SCGC AB-598-J21</strain>
    </source>
</reference>
<evidence type="ECO:0000259" key="9">
    <source>
        <dbReference type="Pfam" id="PF02224"/>
    </source>
</evidence>
<dbReference type="PANTHER" id="PTHR21299">
    <property type="entry name" value="CYTIDYLATE KINASE/PANTOATE-BETA-ALANINE LIGASE"/>
    <property type="match status" value="1"/>
</dbReference>
<dbReference type="Pfam" id="PF02224">
    <property type="entry name" value="Cytidylate_kin"/>
    <property type="match status" value="1"/>
</dbReference>
<dbReference type="CDD" id="cd02020">
    <property type="entry name" value="CMPK"/>
    <property type="match status" value="1"/>
</dbReference>
<evidence type="ECO:0000256" key="2">
    <source>
        <dbReference type="ARBA" id="ARBA00022679"/>
    </source>
</evidence>
<dbReference type="GO" id="GO:0005829">
    <property type="term" value="C:cytosol"/>
    <property type="evidence" value="ECO:0007669"/>
    <property type="project" value="TreeGrafter"/>
</dbReference>
<name>A0A074VXD0_9NEIS</name>
<keyword evidence="3 8" id="KW-0547">Nucleotide-binding</keyword>
<dbReference type="Proteomes" id="UP000027644">
    <property type="component" value="Unassembled WGS sequence"/>
</dbReference>